<evidence type="ECO:0000256" key="2">
    <source>
        <dbReference type="ARBA" id="ARBA00023043"/>
    </source>
</evidence>
<dbReference type="InterPro" id="IPR036770">
    <property type="entry name" value="Ankyrin_rpt-contain_sf"/>
</dbReference>
<evidence type="ECO:0000313" key="5">
    <source>
        <dbReference type="Proteomes" id="UP000800038"/>
    </source>
</evidence>
<gene>
    <name evidence="4" type="ORF">EJ02DRAFT_296662</name>
</gene>
<feature type="non-terminal residue" evidence="4">
    <location>
        <position position="93"/>
    </location>
</feature>
<accession>A0A6A5SKR5</accession>
<dbReference type="EMBL" id="ML976066">
    <property type="protein sequence ID" value="KAF1940260.1"/>
    <property type="molecule type" value="Genomic_DNA"/>
</dbReference>
<evidence type="ECO:0000313" key="4">
    <source>
        <dbReference type="EMBL" id="KAF1940260.1"/>
    </source>
</evidence>
<feature type="repeat" description="ANK" evidence="3">
    <location>
        <begin position="64"/>
        <end position="87"/>
    </location>
</feature>
<name>A0A6A5SKR5_9PLEO</name>
<reference evidence="4" key="1">
    <citation type="journal article" date="2020" name="Stud. Mycol.">
        <title>101 Dothideomycetes genomes: a test case for predicting lifestyles and emergence of pathogens.</title>
        <authorList>
            <person name="Haridas S."/>
            <person name="Albert R."/>
            <person name="Binder M."/>
            <person name="Bloem J."/>
            <person name="Labutti K."/>
            <person name="Salamov A."/>
            <person name="Andreopoulos B."/>
            <person name="Baker S."/>
            <person name="Barry K."/>
            <person name="Bills G."/>
            <person name="Bluhm B."/>
            <person name="Cannon C."/>
            <person name="Castanera R."/>
            <person name="Culley D."/>
            <person name="Daum C."/>
            <person name="Ezra D."/>
            <person name="Gonzalez J."/>
            <person name="Henrissat B."/>
            <person name="Kuo A."/>
            <person name="Liang C."/>
            <person name="Lipzen A."/>
            <person name="Lutzoni F."/>
            <person name="Magnuson J."/>
            <person name="Mondo S."/>
            <person name="Nolan M."/>
            <person name="Ohm R."/>
            <person name="Pangilinan J."/>
            <person name="Park H.-J."/>
            <person name="Ramirez L."/>
            <person name="Alfaro M."/>
            <person name="Sun H."/>
            <person name="Tritt A."/>
            <person name="Yoshinaga Y."/>
            <person name="Zwiers L.-H."/>
            <person name="Turgeon B."/>
            <person name="Goodwin S."/>
            <person name="Spatafora J."/>
            <person name="Crous P."/>
            <person name="Grigoriev I."/>
        </authorList>
    </citation>
    <scope>NUCLEOTIDE SEQUENCE</scope>
    <source>
        <strain evidence="4">CBS 161.51</strain>
    </source>
</reference>
<feature type="repeat" description="ANK" evidence="3">
    <location>
        <begin position="27"/>
        <end position="52"/>
    </location>
</feature>
<dbReference type="Proteomes" id="UP000800038">
    <property type="component" value="Unassembled WGS sequence"/>
</dbReference>
<protein>
    <submittedName>
        <fullName evidence="4">Ankyrin</fullName>
    </submittedName>
</protein>
<dbReference type="PANTHER" id="PTHR24198">
    <property type="entry name" value="ANKYRIN REPEAT AND PROTEIN KINASE DOMAIN-CONTAINING PROTEIN"/>
    <property type="match status" value="1"/>
</dbReference>
<dbReference type="InterPro" id="IPR002110">
    <property type="entry name" value="Ankyrin_rpt"/>
</dbReference>
<dbReference type="PANTHER" id="PTHR24198:SF165">
    <property type="entry name" value="ANKYRIN REPEAT-CONTAINING PROTEIN-RELATED"/>
    <property type="match status" value="1"/>
</dbReference>
<dbReference type="OrthoDB" id="5596414at2759"/>
<evidence type="ECO:0000256" key="3">
    <source>
        <dbReference type="PROSITE-ProRule" id="PRU00023"/>
    </source>
</evidence>
<evidence type="ECO:0000256" key="1">
    <source>
        <dbReference type="ARBA" id="ARBA00022737"/>
    </source>
</evidence>
<keyword evidence="1" id="KW-0677">Repeat</keyword>
<keyword evidence="2 3" id="KW-0040">ANK repeat</keyword>
<dbReference type="AlphaFoldDB" id="A0A6A5SKR5"/>
<organism evidence="4 5">
    <name type="scientific">Clathrospora elynae</name>
    <dbReference type="NCBI Taxonomy" id="706981"/>
    <lineage>
        <taxon>Eukaryota</taxon>
        <taxon>Fungi</taxon>
        <taxon>Dikarya</taxon>
        <taxon>Ascomycota</taxon>
        <taxon>Pezizomycotina</taxon>
        <taxon>Dothideomycetes</taxon>
        <taxon>Pleosporomycetidae</taxon>
        <taxon>Pleosporales</taxon>
        <taxon>Diademaceae</taxon>
        <taxon>Clathrospora</taxon>
    </lineage>
</organism>
<dbReference type="SMART" id="SM00248">
    <property type="entry name" value="ANK"/>
    <property type="match status" value="2"/>
</dbReference>
<proteinExistence type="predicted"/>
<dbReference type="SUPFAM" id="SSF48403">
    <property type="entry name" value="Ankyrin repeat"/>
    <property type="match status" value="1"/>
</dbReference>
<dbReference type="Gene3D" id="1.25.40.20">
    <property type="entry name" value="Ankyrin repeat-containing domain"/>
    <property type="match status" value="1"/>
</dbReference>
<dbReference type="PROSITE" id="PS50088">
    <property type="entry name" value="ANK_REPEAT"/>
    <property type="match status" value="2"/>
</dbReference>
<dbReference type="PROSITE" id="PS50297">
    <property type="entry name" value="ANK_REP_REGION"/>
    <property type="match status" value="2"/>
</dbReference>
<sequence>AVFHGQLNVVEIWLLRADVDLNSKDHSGNIPLQLAAQRGHAEMLRTLLRHDAVDLPAKQNNSSCGETPLHIATKRCKIEIVKLLLRHDDMDIN</sequence>
<dbReference type="Pfam" id="PF12796">
    <property type="entry name" value="Ank_2"/>
    <property type="match status" value="1"/>
</dbReference>
<feature type="non-terminal residue" evidence="4">
    <location>
        <position position="1"/>
    </location>
</feature>
<keyword evidence="5" id="KW-1185">Reference proteome</keyword>